<accession>A0A0B7GZB6</accession>
<evidence type="ECO:0008006" key="4">
    <source>
        <dbReference type="Google" id="ProtNLM"/>
    </source>
</evidence>
<protein>
    <recommendedName>
        <fullName evidence="4">Cell division protein ZapB</fullName>
    </recommendedName>
</protein>
<evidence type="ECO:0000313" key="3">
    <source>
        <dbReference type="Proteomes" id="UP000038055"/>
    </source>
</evidence>
<name>A0A0B7GZB6_9FLAO</name>
<proteinExistence type="predicted"/>
<reference evidence="3" key="1">
    <citation type="submission" date="2015-01" db="EMBL/GenBank/DDBJ databases">
        <authorList>
            <person name="MANFREDI Pablo"/>
        </authorList>
    </citation>
    <scope>NUCLEOTIDE SEQUENCE [LARGE SCALE GENOMIC DNA]</scope>
    <source>
        <strain evidence="3">Ccyn2B</strain>
    </source>
</reference>
<dbReference type="Gene3D" id="6.10.250.370">
    <property type="match status" value="1"/>
</dbReference>
<gene>
    <name evidence="2" type="ORF">CCYN2B_110024</name>
</gene>
<dbReference type="STRING" id="28189.CCYN74_10102"/>
<keyword evidence="3" id="KW-1185">Reference proteome</keyword>
<dbReference type="EMBL" id="CDOD01000003">
    <property type="protein sequence ID" value="CEN32505.1"/>
    <property type="molecule type" value="Genomic_DNA"/>
</dbReference>
<keyword evidence="1" id="KW-0175">Coiled coil</keyword>
<organism evidence="2 3">
    <name type="scientific">Capnocytophaga cynodegmi</name>
    <dbReference type="NCBI Taxonomy" id="28189"/>
    <lineage>
        <taxon>Bacteria</taxon>
        <taxon>Pseudomonadati</taxon>
        <taxon>Bacteroidota</taxon>
        <taxon>Flavobacteriia</taxon>
        <taxon>Flavobacteriales</taxon>
        <taxon>Flavobacteriaceae</taxon>
        <taxon>Capnocytophaga</taxon>
    </lineage>
</organism>
<dbReference type="Proteomes" id="UP000038055">
    <property type="component" value="Unassembled WGS sequence"/>
</dbReference>
<feature type="coiled-coil region" evidence="1">
    <location>
        <begin position="1"/>
        <end position="63"/>
    </location>
</feature>
<dbReference type="AlphaFoldDB" id="A0A0B7GZB6"/>
<dbReference type="eggNOG" id="ENOG50330X7">
    <property type="taxonomic scope" value="Bacteria"/>
</dbReference>
<evidence type="ECO:0000256" key="1">
    <source>
        <dbReference type="SAM" id="Coils"/>
    </source>
</evidence>
<evidence type="ECO:0000313" key="2">
    <source>
        <dbReference type="EMBL" id="CEN32505.1"/>
    </source>
</evidence>
<sequence>MNNISNLVELLEEKATSLKEKVDELKSENQKLNQTINALTKEKENLEREVLVWKEKNEAAKIANSILGSNEDKAKAKLKINSLIREIDTCIAQLSK</sequence>